<dbReference type="InterPro" id="IPR002514">
    <property type="entry name" value="Transposase_8"/>
</dbReference>
<dbReference type="AlphaFoldDB" id="A0AAW4X2C3"/>
<dbReference type="InterPro" id="IPR009057">
    <property type="entry name" value="Homeodomain-like_sf"/>
</dbReference>
<accession>A0AAW4X2C3</accession>
<dbReference type="InterPro" id="IPR036388">
    <property type="entry name" value="WH-like_DNA-bd_sf"/>
</dbReference>
<organism evidence="2 3">
    <name type="scientific">Halanaerobium polyolivorans</name>
    <dbReference type="NCBI Taxonomy" id="2886943"/>
    <lineage>
        <taxon>Bacteria</taxon>
        <taxon>Bacillati</taxon>
        <taxon>Bacillota</taxon>
        <taxon>Clostridia</taxon>
        <taxon>Halanaerobiales</taxon>
        <taxon>Halanaerobiaceae</taxon>
        <taxon>Halanaerobium</taxon>
    </lineage>
</organism>
<dbReference type="EMBL" id="JAJFAT010000025">
    <property type="protein sequence ID" value="MCC3145974.1"/>
    <property type="molecule type" value="Genomic_DNA"/>
</dbReference>
<keyword evidence="3" id="KW-1185">Reference proteome</keyword>
<dbReference type="GO" id="GO:0006313">
    <property type="term" value="P:DNA transposition"/>
    <property type="evidence" value="ECO:0007669"/>
    <property type="project" value="InterPro"/>
</dbReference>
<sequence length="92" mass="10741">MGKAKGSKNYSNDIREKAIKEVLDESLKVSVVADKYNLDPSTLYRWLQRYNKEGEKAFKLRTAGRKKKKGNTDYKEAYEAVMRFLAFLEQKN</sequence>
<dbReference type="RefSeq" id="WP_229346674.1">
    <property type="nucleotide sequence ID" value="NZ_JAJFAT010000025.1"/>
</dbReference>
<dbReference type="InterPro" id="IPR007889">
    <property type="entry name" value="HTH_Psq"/>
</dbReference>
<comment type="caution">
    <text evidence="2">The sequence shown here is derived from an EMBL/GenBank/DDBJ whole genome shotgun (WGS) entry which is preliminary data.</text>
</comment>
<name>A0AAW4X2C3_9FIRM</name>
<dbReference type="Proteomes" id="UP001199296">
    <property type="component" value="Unassembled WGS sequence"/>
</dbReference>
<proteinExistence type="predicted"/>
<gene>
    <name evidence="2" type="ORF">LJ207_11680</name>
</gene>
<reference evidence="2 3" key="1">
    <citation type="submission" date="2021-10" db="EMBL/GenBank/DDBJ databases">
        <authorList>
            <person name="Grouzdev D.S."/>
            <person name="Pantiukh K.S."/>
            <person name="Krutkina M.S."/>
        </authorList>
    </citation>
    <scope>NUCLEOTIDE SEQUENCE [LARGE SCALE GENOMIC DNA]</scope>
    <source>
        <strain evidence="2 3">Z-7514</strain>
    </source>
</reference>
<evidence type="ECO:0000313" key="3">
    <source>
        <dbReference type="Proteomes" id="UP001199296"/>
    </source>
</evidence>
<dbReference type="GO" id="GO:0003677">
    <property type="term" value="F:DNA binding"/>
    <property type="evidence" value="ECO:0007669"/>
    <property type="project" value="InterPro"/>
</dbReference>
<protein>
    <submittedName>
        <fullName evidence="2">Transposase</fullName>
    </submittedName>
</protein>
<evidence type="ECO:0000259" key="1">
    <source>
        <dbReference type="PROSITE" id="PS50960"/>
    </source>
</evidence>
<dbReference type="PROSITE" id="PS50960">
    <property type="entry name" value="HTH_PSQ"/>
    <property type="match status" value="1"/>
</dbReference>
<dbReference type="Gene3D" id="1.10.10.10">
    <property type="entry name" value="Winged helix-like DNA-binding domain superfamily/Winged helix DNA-binding domain"/>
    <property type="match status" value="1"/>
</dbReference>
<dbReference type="Pfam" id="PF01527">
    <property type="entry name" value="HTH_Tnp_1"/>
    <property type="match status" value="1"/>
</dbReference>
<dbReference type="GO" id="GO:0004803">
    <property type="term" value="F:transposase activity"/>
    <property type="evidence" value="ECO:0007669"/>
    <property type="project" value="InterPro"/>
</dbReference>
<dbReference type="SUPFAM" id="SSF46689">
    <property type="entry name" value="Homeodomain-like"/>
    <property type="match status" value="1"/>
</dbReference>
<evidence type="ECO:0000313" key="2">
    <source>
        <dbReference type="EMBL" id="MCC3145974.1"/>
    </source>
</evidence>
<feature type="domain" description="HTH psq-type" evidence="1">
    <location>
        <begin position="1"/>
        <end position="53"/>
    </location>
</feature>